<protein>
    <recommendedName>
        <fullName evidence="1">Peptidase S11 D-alanyl-D-alanine carboxypeptidase A N-terminal domain-containing protein</fullName>
    </recommendedName>
</protein>
<reference evidence="2 3" key="1">
    <citation type="submission" date="2019-12" db="EMBL/GenBank/DDBJ databases">
        <title>Full genome sequence of a Bacillus safensis strain isolated from commercially available natto in Indonesia.</title>
        <authorList>
            <person name="Yoshida M."/>
            <person name="Uomi M."/>
            <person name="Waturangi D."/>
            <person name="Ekaputri J.J."/>
            <person name="Setiamarga D.H.E."/>
        </authorList>
    </citation>
    <scope>NUCLEOTIDE SEQUENCE [LARGE SCALE GENOMIC DNA]</scope>
    <source>
        <strain evidence="2 3">IDN1</strain>
    </source>
</reference>
<evidence type="ECO:0000313" key="2">
    <source>
        <dbReference type="EMBL" id="BBP86407.1"/>
    </source>
</evidence>
<evidence type="ECO:0000313" key="3">
    <source>
        <dbReference type="Proteomes" id="UP000464658"/>
    </source>
</evidence>
<dbReference type="Pfam" id="PF00768">
    <property type="entry name" value="Peptidase_S11"/>
    <property type="match status" value="1"/>
</dbReference>
<dbReference type="EMBL" id="AP021906">
    <property type="protein sequence ID" value="BBP86407.1"/>
    <property type="molecule type" value="Genomic_DNA"/>
</dbReference>
<dbReference type="SUPFAM" id="SSF56601">
    <property type="entry name" value="beta-lactamase/transpeptidase-like"/>
    <property type="match status" value="1"/>
</dbReference>
<dbReference type="InterPro" id="IPR012338">
    <property type="entry name" value="Beta-lactam/transpept-like"/>
</dbReference>
<name>A0A5S9LY99_BACIA</name>
<proteinExistence type="predicted"/>
<dbReference type="InterPro" id="IPR001967">
    <property type="entry name" value="Peptidase_S11_N"/>
</dbReference>
<gene>
    <name evidence="2" type="ORF">BsIDN1_00250</name>
</gene>
<feature type="domain" description="Peptidase S11 D-alanyl-D-alanine carboxypeptidase A N-terminal" evidence="1">
    <location>
        <begin position="1"/>
        <end position="52"/>
    </location>
</feature>
<dbReference type="AlphaFoldDB" id="A0A5S9LY99"/>
<dbReference type="Gene3D" id="3.40.710.10">
    <property type="entry name" value="DD-peptidase/beta-lactamase superfamily"/>
    <property type="match status" value="1"/>
</dbReference>
<sequence length="81" mass="9541">MMTEYLLLEAIAEGKVKWDQKYTPDDYVYEISQDRSLSNVPLRKDGSYTVKRTLSSNGYLFGKCSSDWFSRSDRWIRIEVC</sequence>
<dbReference type="Proteomes" id="UP000464658">
    <property type="component" value="Chromosome"/>
</dbReference>
<accession>A0A5S9LY99</accession>
<dbReference type="GO" id="GO:0006508">
    <property type="term" value="P:proteolysis"/>
    <property type="evidence" value="ECO:0007669"/>
    <property type="project" value="InterPro"/>
</dbReference>
<organism evidence="2 3">
    <name type="scientific">Bacillus safensis</name>
    <dbReference type="NCBI Taxonomy" id="561879"/>
    <lineage>
        <taxon>Bacteria</taxon>
        <taxon>Bacillati</taxon>
        <taxon>Bacillota</taxon>
        <taxon>Bacilli</taxon>
        <taxon>Bacillales</taxon>
        <taxon>Bacillaceae</taxon>
        <taxon>Bacillus</taxon>
    </lineage>
</organism>
<dbReference type="GO" id="GO:0009002">
    <property type="term" value="F:serine-type D-Ala-D-Ala carboxypeptidase activity"/>
    <property type="evidence" value="ECO:0007669"/>
    <property type="project" value="InterPro"/>
</dbReference>
<evidence type="ECO:0000259" key="1">
    <source>
        <dbReference type="Pfam" id="PF00768"/>
    </source>
</evidence>